<name>A0AA48IA34_9FIRM</name>
<evidence type="ECO:0000256" key="3">
    <source>
        <dbReference type="ARBA" id="ARBA00022801"/>
    </source>
</evidence>
<evidence type="ECO:0000313" key="5">
    <source>
        <dbReference type="EMBL" id="BED91685.1"/>
    </source>
</evidence>
<dbReference type="Proteomes" id="UP001337580">
    <property type="component" value="Chromosome"/>
</dbReference>
<dbReference type="GO" id="GO:0008233">
    <property type="term" value="F:peptidase activity"/>
    <property type="evidence" value="ECO:0007669"/>
    <property type="project" value="UniProtKB-KW"/>
</dbReference>
<dbReference type="Pfam" id="PF04586">
    <property type="entry name" value="Peptidase_S78"/>
    <property type="match status" value="1"/>
</dbReference>
<keyword evidence="3" id="KW-0378">Hydrolase</keyword>
<dbReference type="AlphaFoldDB" id="A0AA48IA34"/>
<dbReference type="EMBL" id="AP027924">
    <property type="protein sequence ID" value="BED91685.1"/>
    <property type="molecule type" value="Genomic_DNA"/>
</dbReference>
<dbReference type="KEGG" id="ips:CfP315_0197"/>
<proteinExistence type="predicted"/>
<accession>A0AA48IA34</accession>
<organism evidence="5">
    <name type="scientific">Candidatus Improbicoccus pseudotrichonymphae</name>
    <dbReference type="NCBI Taxonomy" id="3033792"/>
    <lineage>
        <taxon>Bacteria</taxon>
        <taxon>Bacillati</taxon>
        <taxon>Bacillota</taxon>
        <taxon>Clostridia</taxon>
        <taxon>Candidatus Improbicoccus</taxon>
    </lineage>
</organism>
<keyword evidence="2 5" id="KW-0645">Protease</keyword>
<reference evidence="5" key="1">
    <citation type="journal article" date="2023" name="ISME J.">
        <title>Emergence of putative energy parasites within Clostridia revealed by genome analysis of a novel endosymbiotic clade.</title>
        <authorList>
            <person name="Takahashi K."/>
            <person name="Kuwahara H."/>
            <person name="Horikawa Y."/>
            <person name="Izawa K."/>
            <person name="Kato D."/>
            <person name="Inagaki T."/>
            <person name="Yuki M."/>
            <person name="Ohkuma M."/>
            <person name="Hongoh Y."/>
        </authorList>
    </citation>
    <scope>NUCLEOTIDE SEQUENCE</scope>
    <source>
        <strain evidence="5">CfP3-15</strain>
    </source>
</reference>
<dbReference type="InterPro" id="IPR054613">
    <property type="entry name" value="Peptidase_S78_dom"/>
</dbReference>
<gene>
    <name evidence="5" type="ORF">CfP315_0197</name>
</gene>
<evidence type="ECO:0000256" key="1">
    <source>
        <dbReference type="ARBA" id="ARBA00022612"/>
    </source>
</evidence>
<dbReference type="GO" id="GO:0006508">
    <property type="term" value="P:proteolysis"/>
    <property type="evidence" value="ECO:0007669"/>
    <property type="project" value="UniProtKB-KW"/>
</dbReference>
<feature type="domain" description="Prohead serine protease" evidence="4">
    <location>
        <begin position="7"/>
        <end position="161"/>
    </location>
</feature>
<protein>
    <submittedName>
        <fullName evidence="5">HK97 family phage prohead protease</fullName>
    </submittedName>
</protein>
<keyword evidence="1" id="KW-1188">Viral release from host cell</keyword>
<evidence type="ECO:0000256" key="2">
    <source>
        <dbReference type="ARBA" id="ARBA00022670"/>
    </source>
</evidence>
<sequence>MRIEIRNDSITVDGYVNAVARDSSIMLDDNGERFVEQIQPKVFQRAIDRSDNIVCLLNHEDNKFLASTKQGNLELFEDNIGLRAICKISDSEIIEKARNQKLRGWSFGFESLKESEELIKDGPNELKRRFIEDMNLLEVSIIDDRKIPCYVGTSIETRSRDGTKDEINLEKRKVEYRCEYFKPKYFEIVKPTDMSNTTIQAISVFDYTPYEEILNKIQSIKFN</sequence>
<evidence type="ECO:0000259" key="4">
    <source>
        <dbReference type="Pfam" id="PF04586"/>
    </source>
</evidence>